<evidence type="ECO:0000256" key="9">
    <source>
        <dbReference type="SAM" id="MobiDB-lite"/>
    </source>
</evidence>
<dbReference type="Gene3D" id="1.10.472.80">
    <property type="entry name" value="Ypt/Rab-GAP domain of gyp1p, domain 3"/>
    <property type="match status" value="1"/>
</dbReference>
<feature type="region of interest" description="Disordered" evidence="9">
    <location>
        <begin position="709"/>
        <end position="739"/>
    </location>
</feature>
<comment type="caution">
    <text evidence="11">The sequence shown here is derived from an EMBL/GenBank/DDBJ whole genome shotgun (WGS) entry which is preliminary data.</text>
</comment>
<evidence type="ECO:0000256" key="7">
    <source>
        <dbReference type="ARBA" id="ARBA00023212"/>
    </source>
</evidence>
<dbReference type="InterPro" id="IPR000195">
    <property type="entry name" value="Rab-GAP-TBC_dom"/>
</dbReference>
<feature type="compositionally biased region" description="Polar residues" evidence="9">
    <location>
        <begin position="867"/>
        <end position="876"/>
    </location>
</feature>
<dbReference type="InterPro" id="IPR035969">
    <property type="entry name" value="Rab-GAP_TBC_sf"/>
</dbReference>
<keyword evidence="4" id="KW-0853">WD repeat</keyword>
<dbReference type="Gene3D" id="2.130.10.10">
    <property type="entry name" value="YVTN repeat-like/Quinoprotein amine dehydrogenase"/>
    <property type="match status" value="1"/>
</dbReference>
<dbReference type="PANTHER" id="PTHR19853:SF1">
    <property type="entry name" value="TBC1 DOMAIN FAMILY MEMBER 31"/>
    <property type="match status" value="1"/>
</dbReference>
<sequence length="876" mass="99259">MIAHPRTGPTPPRTLFVGDRRSGPVWTTSEWRNVLAGVNRKGSILRVHNELSPQLRKGTVAPRNIVFTRVCFSKEMRVPSEKTRKHTAYAIVMAAVDQRGGIFVFDFMKNKFWLVAKSGVSGSCLTFNPVRRRELIVGLSDNTIVCYNIEACCRLMPADLQAARISHNADAHPLRPPIAATPDINKSKRVDLVGHRVMGAQKAAPFIDGKILVWSTDTFITQWHIDLGVILGETISVGLNKENCLSLSRNGELMVYAAYSSKLYVWNMVERRLIHEVTIPALEGTDIVQLEFLGSSNVTAVLSNAGDMVFIEVSEARFVGQVEGGHKFRYFTSSPDGRILSTIFRDKGSVLGVVRVDSVLDTPSSLENNGAEVSIILDQPPEEDSGDQYQSPTRQMALPTATTKTLYELMDMKEGALPLNKVKLRKFLMFYGSYPDKYRTLIWRVLAVLPENRSSYEALLEGGAHRIWKDFRTQFPVGSERVAQSMERVLSALAFWASVFAGMELLPALVFPFVKVYLSDMFAGFEIIATVLLNWCQKWWEYHPNPPIECLACVEDLLEFHDKELLDHFLRHKITSQMYAWTMMQPLFSSIFHKDDWLTLWDHLLTNPPWFMYLFVVSYLKSHRIALLRLTKPEDFQFFFTRPNRTVPLATIITSAYGIGPITPAVLHPRTFFEPFKPLPVGEYPVVNQAPSYMVNYQSRMRERIAREEEERFAQKQRNLGREQHGGQPGPQTHQQGSTATGIVDAWWTRMVEDEKHAYAARQNPTDAGKPYGEARRGFLRAQMDKPEHADPQGVQTDARANKPKEADVDENDEWAKLGRETQMSRDTVLRGGAPEKPSYMEWSASDSGFHLREDAREATTPEDKGPSTSQHSVRE</sequence>
<comment type="subcellular location">
    <subcellularLocation>
        <location evidence="1">Cell projection</location>
        <location evidence="1">Cilium</location>
    </subcellularLocation>
    <subcellularLocation>
        <location evidence="2">Cytoplasm</location>
        <location evidence="2">Cytoskeleton</location>
        <location evidence="2">Microtubule organizing center</location>
        <location evidence="2">Centrosome</location>
    </subcellularLocation>
</comment>
<evidence type="ECO:0000256" key="5">
    <source>
        <dbReference type="ARBA" id="ARBA00022737"/>
    </source>
</evidence>
<evidence type="ECO:0000313" key="11">
    <source>
        <dbReference type="EMBL" id="TPX59801.1"/>
    </source>
</evidence>
<reference evidence="11 12" key="1">
    <citation type="journal article" date="2019" name="Sci. Rep.">
        <title>Comparative genomics of chytrid fungi reveal insights into the obligate biotrophic and pathogenic lifestyle of Synchytrium endobioticum.</title>
        <authorList>
            <person name="van de Vossenberg B.T.L.H."/>
            <person name="Warris S."/>
            <person name="Nguyen H.D.T."/>
            <person name="van Gent-Pelzer M.P.E."/>
            <person name="Joly D.L."/>
            <person name="van de Geest H.C."/>
            <person name="Bonants P.J.M."/>
            <person name="Smith D.S."/>
            <person name="Levesque C.A."/>
            <person name="van der Lee T.A.J."/>
        </authorList>
    </citation>
    <scope>NUCLEOTIDE SEQUENCE [LARGE SCALE GENOMIC DNA]</scope>
    <source>
        <strain evidence="11 12">CBS 809.83</strain>
    </source>
</reference>
<dbReference type="GO" id="GO:0036064">
    <property type="term" value="C:ciliary basal body"/>
    <property type="evidence" value="ECO:0007669"/>
    <property type="project" value="TreeGrafter"/>
</dbReference>
<accession>A0A507E7W0</accession>
<evidence type="ECO:0000313" key="12">
    <source>
        <dbReference type="Proteomes" id="UP000318582"/>
    </source>
</evidence>
<feature type="compositionally biased region" description="Basic and acidic residues" evidence="9">
    <location>
        <begin position="709"/>
        <end position="725"/>
    </location>
</feature>
<dbReference type="SUPFAM" id="SSF69322">
    <property type="entry name" value="Tricorn protease domain 2"/>
    <property type="match status" value="1"/>
</dbReference>
<keyword evidence="5" id="KW-0677">Repeat</keyword>
<feature type="region of interest" description="Disordered" evidence="9">
    <location>
        <begin position="786"/>
        <end position="876"/>
    </location>
</feature>
<dbReference type="PROSITE" id="PS50086">
    <property type="entry name" value="TBC_RABGAP"/>
    <property type="match status" value="1"/>
</dbReference>
<feature type="compositionally biased region" description="Basic and acidic residues" evidence="9">
    <location>
        <begin position="814"/>
        <end position="824"/>
    </location>
</feature>
<keyword evidence="3" id="KW-0963">Cytoplasm</keyword>
<gene>
    <name evidence="11" type="ORF">PhCBS80983_g02246</name>
</gene>
<evidence type="ECO:0000256" key="8">
    <source>
        <dbReference type="ARBA" id="ARBA00023273"/>
    </source>
</evidence>
<evidence type="ECO:0000256" key="4">
    <source>
        <dbReference type="ARBA" id="ARBA00022574"/>
    </source>
</evidence>
<dbReference type="InterPro" id="IPR051570">
    <property type="entry name" value="TBC1_cilium_biogenesis"/>
</dbReference>
<feature type="compositionally biased region" description="Basic and acidic residues" evidence="9">
    <location>
        <begin position="850"/>
        <end position="866"/>
    </location>
</feature>
<dbReference type="InterPro" id="IPR015943">
    <property type="entry name" value="WD40/YVTN_repeat-like_dom_sf"/>
</dbReference>
<evidence type="ECO:0000256" key="3">
    <source>
        <dbReference type="ARBA" id="ARBA00022490"/>
    </source>
</evidence>
<name>A0A507E7W0_9FUNG</name>
<keyword evidence="8" id="KW-0966">Cell projection</keyword>
<protein>
    <recommendedName>
        <fullName evidence="10">Rab-GAP TBC domain-containing protein</fullName>
    </recommendedName>
</protein>
<evidence type="ECO:0000256" key="6">
    <source>
        <dbReference type="ARBA" id="ARBA00023054"/>
    </source>
</evidence>
<dbReference type="SUPFAM" id="SSF47923">
    <property type="entry name" value="Ypt/Rab-GAP domain of gyp1p"/>
    <property type="match status" value="1"/>
</dbReference>
<evidence type="ECO:0000259" key="10">
    <source>
        <dbReference type="PROSITE" id="PS50086"/>
    </source>
</evidence>
<keyword evidence="12" id="KW-1185">Reference proteome</keyword>
<keyword evidence="7" id="KW-0206">Cytoskeleton</keyword>
<feature type="domain" description="Rab-GAP TBC" evidence="10">
    <location>
        <begin position="433"/>
        <end position="608"/>
    </location>
</feature>
<evidence type="ECO:0000256" key="1">
    <source>
        <dbReference type="ARBA" id="ARBA00004138"/>
    </source>
</evidence>
<dbReference type="AlphaFoldDB" id="A0A507E7W0"/>
<organism evidence="11 12">
    <name type="scientific">Powellomyces hirtus</name>
    <dbReference type="NCBI Taxonomy" id="109895"/>
    <lineage>
        <taxon>Eukaryota</taxon>
        <taxon>Fungi</taxon>
        <taxon>Fungi incertae sedis</taxon>
        <taxon>Chytridiomycota</taxon>
        <taxon>Chytridiomycota incertae sedis</taxon>
        <taxon>Chytridiomycetes</taxon>
        <taxon>Spizellomycetales</taxon>
        <taxon>Powellomycetaceae</taxon>
        <taxon>Powellomyces</taxon>
    </lineage>
</organism>
<dbReference type="Proteomes" id="UP000318582">
    <property type="component" value="Unassembled WGS sequence"/>
</dbReference>
<dbReference type="STRING" id="109895.A0A507E7W0"/>
<proteinExistence type="predicted"/>
<dbReference type="GO" id="GO:0060271">
    <property type="term" value="P:cilium assembly"/>
    <property type="evidence" value="ECO:0007669"/>
    <property type="project" value="TreeGrafter"/>
</dbReference>
<dbReference type="EMBL" id="QEAQ01000021">
    <property type="protein sequence ID" value="TPX59801.1"/>
    <property type="molecule type" value="Genomic_DNA"/>
</dbReference>
<evidence type="ECO:0000256" key="2">
    <source>
        <dbReference type="ARBA" id="ARBA00004300"/>
    </source>
</evidence>
<keyword evidence="6" id="KW-0175">Coiled coil</keyword>
<dbReference type="Pfam" id="PF00566">
    <property type="entry name" value="RabGAP-TBC"/>
    <property type="match status" value="1"/>
</dbReference>
<dbReference type="PANTHER" id="PTHR19853">
    <property type="entry name" value="WD REPEAT CONTAINING PROTEIN 3 WDR3"/>
    <property type="match status" value="1"/>
</dbReference>